<dbReference type="Proteomes" id="UP000244892">
    <property type="component" value="Chromosome"/>
</dbReference>
<protein>
    <recommendedName>
        <fullName evidence="4">PEP-CTERM protein-sorting domain-containing protein</fullName>
    </recommendedName>
</protein>
<dbReference type="RefSeq" id="WP_109036191.1">
    <property type="nucleotide sequence ID" value="NZ_CP029210.1"/>
</dbReference>
<dbReference type="OrthoDB" id="8708738at2"/>
<dbReference type="NCBIfam" id="TIGR02595">
    <property type="entry name" value="PEP_CTERM"/>
    <property type="match status" value="1"/>
</dbReference>
<sequence>MSCFVPRATVVAVLSCLASGAFAANTFDGTGFTLSYDDEAASYSYETTSFGGVNTEYLTPGQVSYTTSASGLDVGFLSGLGVYATSYTDFTPQTLSGAFHLPITLSAATGYVLTGYTVTIEGNYSIETPGSVDVAGLLYATSGIEAFSVSGFTPFAGGSTSVSGSFSATGDISFVTVLDGYDEVETCTDPLDPSTCTIEQVPRYREEMDLGEAYLNIERITITPQVAAVPEPETLALVLAGAGVLIGLRGRGAATRKRARQG</sequence>
<dbReference type="EMBL" id="CP029210">
    <property type="protein sequence ID" value="AWI53294.1"/>
    <property type="molecule type" value="Genomic_DNA"/>
</dbReference>
<feature type="chain" id="PRO_5016160949" description="PEP-CTERM protein-sorting domain-containing protein" evidence="1">
    <location>
        <begin position="24"/>
        <end position="262"/>
    </location>
</feature>
<dbReference type="InterPro" id="IPR013424">
    <property type="entry name" value="Ice-binding_C"/>
</dbReference>
<gene>
    <name evidence="2" type="ORF">DEH84_07515</name>
</gene>
<evidence type="ECO:0000313" key="2">
    <source>
        <dbReference type="EMBL" id="AWI53294.1"/>
    </source>
</evidence>
<reference evidence="2 3" key="1">
    <citation type="submission" date="2018-05" db="EMBL/GenBank/DDBJ databases">
        <title>complete genome sequence of Aquabacterium olei NBRC 110486.</title>
        <authorList>
            <person name="Tang B."/>
            <person name="Chang J."/>
            <person name="Zhang L."/>
            <person name="Yang H."/>
        </authorList>
    </citation>
    <scope>NUCLEOTIDE SEQUENCE [LARGE SCALE GENOMIC DNA]</scope>
    <source>
        <strain evidence="2 3">NBRC 110486</strain>
    </source>
</reference>
<name>A0A2U8FSB0_9BURK</name>
<evidence type="ECO:0000313" key="3">
    <source>
        <dbReference type="Proteomes" id="UP000244892"/>
    </source>
</evidence>
<proteinExistence type="predicted"/>
<feature type="signal peptide" evidence="1">
    <location>
        <begin position="1"/>
        <end position="23"/>
    </location>
</feature>
<dbReference type="KEGG" id="aon:DEH84_07515"/>
<keyword evidence="3" id="KW-1185">Reference proteome</keyword>
<organism evidence="2 3">
    <name type="scientific">Aquabacterium olei</name>
    <dbReference type="NCBI Taxonomy" id="1296669"/>
    <lineage>
        <taxon>Bacteria</taxon>
        <taxon>Pseudomonadati</taxon>
        <taxon>Pseudomonadota</taxon>
        <taxon>Betaproteobacteria</taxon>
        <taxon>Burkholderiales</taxon>
        <taxon>Aquabacterium</taxon>
    </lineage>
</organism>
<evidence type="ECO:0000256" key="1">
    <source>
        <dbReference type="SAM" id="SignalP"/>
    </source>
</evidence>
<accession>A0A2U8FSB0</accession>
<dbReference type="AlphaFoldDB" id="A0A2U8FSB0"/>
<evidence type="ECO:0008006" key="4">
    <source>
        <dbReference type="Google" id="ProtNLM"/>
    </source>
</evidence>
<keyword evidence="1" id="KW-0732">Signal</keyword>